<evidence type="ECO:0000256" key="1">
    <source>
        <dbReference type="SAM" id="Phobius"/>
    </source>
</evidence>
<name>A0ABR4B006_9LECA</name>
<evidence type="ECO:0000313" key="2">
    <source>
        <dbReference type="EMBL" id="KAL2051236.1"/>
    </source>
</evidence>
<gene>
    <name evidence="2" type="ORF">ABVK25_008484</name>
</gene>
<feature type="transmembrane region" description="Helical" evidence="1">
    <location>
        <begin position="134"/>
        <end position="161"/>
    </location>
</feature>
<keyword evidence="1" id="KW-0812">Transmembrane</keyword>
<reference evidence="2 3" key="1">
    <citation type="submission" date="2024-09" db="EMBL/GenBank/DDBJ databases">
        <title>Rethinking Asexuality: The Enigmatic Case of Functional Sexual Genes in Lepraria (Stereocaulaceae).</title>
        <authorList>
            <person name="Doellman M."/>
            <person name="Sun Y."/>
            <person name="Barcenas-Pena A."/>
            <person name="Lumbsch H.T."/>
            <person name="Grewe F."/>
        </authorList>
    </citation>
    <scope>NUCLEOTIDE SEQUENCE [LARGE SCALE GENOMIC DNA]</scope>
    <source>
        <strain evidence="2 3">Grewe 0041</strain>
    </source>
</reference>
<evidence type="ECO:0000313" key="3">
    <source>
        <dbReference type="Proteomes" id="UP001590951"/>
    </source>
</evidence>
<keyword evidence="3" id="KW-1185">Reference proteome</keyword>
<proteinExistence type="predicted"/>
<dbReference type="EMBL" id="JBHFEH010000037">
    <property type="protein sequence ID" value="KAL2051236.1"/>
    <property type="molecule type" value="Genomic_DNA"/>
</dbReference>
<comment type="caution">
    <text evidence="2">The sequence shown here is derived from an EMBL/GenBank/DDBJ whole genome shotgun (WGS) entry which is preliminary data.</text>
</comment>
<accession>A0ABR4B006</accession>
<sequence>MRAPGLSIFSGLLEVVLDFSIIRYQERSHLPRGRQQPQGLTKCQRVQFVTNGSQAIEWVPADPRKELGRILDIDERPEETEVHLRAMLDCQYPFGAAVGAPILLYISSLIYSLATLHNAEGDHDTARSLASGIWWMNIVHIAAISACLPASNNPSTAAAIVKMQRIKVSFQQRLGNASEHSEIEDRVQARLEAWSRLSPSYHARYEPMSIWNKCKSKASWLRRTAACKQPWFRNNIELTLQGWIFLTFVAFLLTLFRSVLAFWIEYTIQRLV</sequence>
<feature type="transmembrane region" description="Helical" evidence="1">
    <location>
        <begin position="94"/>
        <end position="114"/>
    </location>
</feature>
<organism evidence="2 3">
    <name type="scientific">Lepraria finkii</name>
    <dbReference type="NCBI Taxonomy" id="1340010"/>
    <lineage>
        <taxon>Eukaryota</taxon>
        <taxon>Fungi</taxon>
        <taxon>Dikarya</taxon>
        <taxon>Ascomycota</taxon>
        <taxon>Pezizomycotina</taxon>
        <taxon>Lecanoromycetes</taxon>
        <taxon>OSLEUM clade</taxon>
        <taxon>Lecanoromycetidae</taxon>
        <taxon>Lecanorales</taxon>
        <taxon>Lecanorineae</taxon>
        <taxon>Stereocaulaceae</taxon>
        <taxon>Lepraria</taxon>
    </lineage>
</organism>
<dbReference type="Proteomes" id="UP001590951">
    <property type="component" value="Unassembled WGS sequence"/>
</dbReference>
<keyword evidence="1" id="KW-1133">Transmembrane helix</keyword>
<feature type="transmembrane region" description="Helical" evidence="1">
    <location>
        <begin position="243"/>
        <end position="264"/>
    </location>
</feature>
<protein>
    <submittedName>
        <fullName evidence="2">Uncharacterized protein</fullName>
    </submittedName>
</protein>
<keyword evidence="1" id="KW-0472">Membrane</keyword>